<evidence type="ECO:0000313" key="1">
    <source>
        <dbReference type="EMBL" id="KAJ8684967.1"/>
    </source>
</evidence>
<protein>
    <submittedName>
        <fullName evidence="1">Uncharacterized protein</fullName>
    </submittedName>
</protein>
<comment type="caution">
    <text evidence="1">The sequence shown here is derived from an EMBL/GenBank/DDBJ whole genome shotgun (WGS) entry which is preliminary data.</text>
</comment>
<name>A0ACC2PNI3_9HYME</name>
<dbReference type="EMBL" id="CM056741">
    <property type="protein sequence ID" value="KAJ8684967.1"/>
    <property type="molecule type" value="Genomic_DNA"/>
</dbReference>
<reference evidence="1" key="1">
    <citation type="submission" date="2023-04" db="EMBL/GenBank/DDBJ databases">
        <title>A chromosome-level genome assembly of the parasitoid wasp Eretmocerus hayati.</title>
        <authorList>
            <person name="Zhong Y."/>
            <person name="Liu S."/>
            <person name="Liu Y."/>
        </authorList>
    </citation>
    <scope>NUCLEOTIDE SEQUENCE</scope>
    <source>
        <strain evidence="1">ZJU_SS_LIU_2023</strain>
    </source>
</reference>
<gene>
    <name evidence="1" type="ORF">QAD02_020760</name>
</gene>
<proteinExistence type="predicted"/>
<evidence type="ECO:0000313" key="2">
    <source>
        <dbReference type="Proteomes" id="UP001239111"/>
    </source>
</evidence>
<sequence>MSSVSPSKAKVDQLINNNEEKDCFVVSFDDKKEKKQFVATVSEVWIDNVKNTISIPPTKMMRKSTILRRVQPDEETWLEYDIVKTYGPYDYASAKRKEKQLSAGESESDQSKTVTPKKRKSILKQIQLPGEKSSSESDGDNDSSSDDESSKKKSKKSVEKRNKTGLKKGHSKSDQEPAHGGDIDLSDSDQESNTRTEPACQIVAPGTSSGTGRNTNQQGQQVLVDHDILMKIQSTQHAVVKALELWKPARQRQRMEDEDAARENDPLPTFKLRTFLASLKFDSALGHKTLGDELQRLFVRRLQGQAGETVSEYTLNLLDYIFEEEVIEKYSWSGLNNPAKKKFKGTKICDVIIRTVMLSFGTKKQVEKSIKSHLQHAEERHCRREKERRRDEAMRREMEEAAEEEE</sequence>
<organism evidence="1 2">
    <name type="scientific">Eretmocerus hayati</name>
    <dbReference type="NCBI Taxonomy" id="131215"/>
    <lineage>
        <taxon>Eukaryota</taxon>
        <taxon>Metazoa</taxon>
        <taxon>Ecdysozoa</taxon>
        <taxon>Arthropoda</taxon>
        <taxon>Hexapoda</taxon>
        <taxon>Insecta</taxon>
        <taxon>Pterygota</taxon>
        <taxon>Neoptera</taxon>
        <taxon>Endopterygota</taxon>
        <taxon>Hymenoptera</taxon>
        <taxon>Apocrita</taxon>
        <taxon>Proctotrupomorpha</taxon>
        <taxon>Chalcidoidea</taxon>
        <taxon>Aphelinidae</taxon>
        <taxon>Aphelininae</taxon>
        <taxon>Eretmocerus</taxon>
    </lineage>
</organism>
<keyword evidence="2" id="KW-1185">Reference proteome</keyword>
<dbReference type="Proteomes" id="UP001239111">
    <property type="component" value="Chromosome 1"/>
</dbReference>
<accession>A0ACC2PNI3</accession>